<name>A0AAN9KH03_CLITE</name>
<organism evidence="1 2">
    <name type="scientific">Clitoria ternatea</name>
    <name type="common">Butterfly pea</name>
    <dbReference type="NCBI Taxonomy" id="43366"/>
    <lineage>
        <taxon>Eukaryota</taxon>
        <taxon>Viridiplantae</taxon>
        <taxon>Streptophyta</taxon>
        <taxon>Embryophyta</taxon>
        <taxon>Tracheophyta</taxon>
        <taxon>Spermatophyta</taxon>
        <taxon>Magnoliopsida</taxon>
        <taxon>eudicotyledons</taxon>
        <taxon>Gunneridae</taxon>
        <taxon>Pentapetalae</taxon>
        <taxon>rosids</taxon>
        <taxon>fabids</taxon>
        <taxon>Fabales</taxon>
        <taxon>Fabaceae</taxon>
        <taxon>Papilionoideae</taxon>
        <taxon>50 kb inversion clade</taxon>
        <taxon>NPAAA clade</taxon>
        <taxon>indigoferoid/millettioid clade</taxon>
        <taxon>Phaseoleae</taxon>
        <taxon>Clitoria</taxon>
    </lineage>
</organism>
<sequence>MNITSDVEQTQHESKKHQYLELEETRYESELHQHVELDGTEQHQYMQLEETGYKSELHQHVELKETEQEAEAHNEHEIEVGVHETQQLEVIGVHDLETEHGIMFS</sequence>
<dbReference type="Proteomes" id="UP001359559">
    <property type="component" value="Unassembled WGS sequence"/>
</dbReference>
<proteinExistence type="predicted"/>
<comment type="caution">
    <text evidence="1">The sequence shown here is derived from an EMBL/GenBank/DDBJ whole genome shotgun (WGS) entry which is preliminary data.</text>
</comment>
<reference evidence="1 2" key="1">
    <citation type="submission" date="2024-01" db="EMBL/GenBank/DDBJ databases">
        <title>The genomes of 5 underutilized Papilionoideae crops provide insights into root nodulation and disease resistance.</title>
        <authorList>
            <person name="Yuan L."/>
        </authorList>
    </citation>
    <scope>NUCLEOTIDE SEQUENCE [LARGE SCALE GENOMIC DNA]</scope>
    <source>
        <strain evidence="1">LY-2023</strain>
        <tissue evidence="1">Leaf</tissue>
    </source>
</reference>
<keyword evidence="2" id="KW-1185">Reference proteome</keyword>
<dbReference type="AlphaFoldDB" id="A0AAN9KH03"/>
<gene>
    <name evidence="1" type="ORF">RJT34_01717</name>
</gene>
<evidence type="ECO:0000313" key="1">
    <source>
        <dbReference type="EMBL" id="KAK7317460.1"/>
    </source>
</evidence>
<protein>
    <submittedName>
        <fullName evidence="1">Uncharacterized protein</fullName>
    </submittedName>
</protein>
<evidence type="ECO:0000313" key="2">
    <source>
        <dbReference type="Proteomes" id="UP001359559"/>
    </source>
</evidence>
<dbReference type="EMBL" id="JAYKXN010000001">
    <property type="protein sequence ID" value="KAK7317460.1"/>
    <property type="molecule type" value="Genomic_DNA"/>
</dbReference>
<accession>A0AAN9KH03</accession>